<dbReference type="InterPro" id="IPR050789">
    <property type="entry name" value="Diverse_Enzym_Activities"/>
</dbReference>
<feature type="domain" description="Beta-lactamase-related" evidence="1">
    <location>
        <begin position="58"/>
        <end position="326"/>
    </location>
</feature>
<gene>
    <name evidence="2" type="ORF">SanaruYs_19840</name>
</gene>
<dbReference type="SUPFAM" id="SSF56601">
    <property type="entry name" value="beta-lactamase/transpeptidase-like"/>
    <property type="match status" value="1"/>
</dbReference>
<organism evidence="2 3">
    <name type="scientific">Chryseotalea sanaruensis</name>
    <dbReference type="NCBI Taxonomy" id="2482724"/>
    <lineage>
        <taxon>Bacteria</taxon>
        <taxon>Pseudomonadati</taxon>
        <taxon>Bacteroidota</taxon>
        <taxon>Cytophagia</taxon>
        <taxon>Cytophagales</taxon>
        <taxon>Chryseotaleaceae</taxon>
        <taxon>Chryseotalea</taxon>
    </lineage>
</organism>
<accession>A0A401UA43</accession>
<keyword evidence="2" id="KW-0378">Hydrolase</keyword>
<dbReference type="EMBL" id="BHXQ01000003">
    <property type="protein sequence ID" value="GCC51755.1"/>
    <property type="molecule type" value="Genomic_DNA"/>
</dbReference>
<reference evidence="2 3" key="1">
    <citation type="submission" date="2018-11" db="EMBL/GenBank/DDBJ databases">
        <title>Chryseotalea sanarue gen. nov., sp., nov., a member of the family Cytophagaceae, isolated from a brackish lake in Hamamatsu Japan.</title>
        <authorList>
            <person name="Maejima Y."/>
            <person name="Iino T."/>
            <person name="Muraguchi Y."/>
            <person name="Fukuda K."/>
            <person name="Ohkuma M."/>
            <person name="Moriuchi R."/>
            <person name="Dohra H."/>
            <person name="Kimbara K."/>
            <person name="Shintani M."/>
        </authorList>
    </citation>
    <scope>NUCLEOTIDE SEQUENCE [LARGE SCALE GENOMIC DNA]</scope>
    <source>
        <strain evidence="2 3">Ys</strain>
    </source>
</reference>
<evidence type="ECO:0000259" key="1">
    <source>
        <dbReference type="Pfam" id="PF00144"/>
    </source>
</evidence>
<comment type="caution">
    <text evidence="2">The sequence shown here is derived from an EMBL/GenBank/DDBJ whole genome shotgun (WGS) entry which is preliminary data.</text>
</comment>
<protein>
    <submittedName>
        <fullName evidence="2">Serine hydrolase</fullName>
    </submittedName>
</protein>
<dbReference type="Pfam" id="PF00144">
    <property type="entry name" value="Beta-lactamase"/>
    <property type="match status" value="1"/>
</dbReference>
<keyword evidence="3" id="KW-1185">Reference proteome</keyword>
<name>A0A401UA43_9BACT</name>
<dbReference type="PANTHER" id="PTHR43283:SF14">
    <property type="entry name" value="BLL8153 PROTEIN"/>
    <property type="match status" value="1"/>
</dbReference>
<dbReference type="Gene3D" id="3.40.710.10">
    <property type="entry name" value="DD-peptidase/beta-lactamase superfamily"/>
    <property type="match status" value="1"/>
</dbReference>
<dbReference type="GO" id="GO:0016787">
    <property type="term" value="F:hydrolase activity"/>
    <property type="evidence" value="ECO:0007669"/>
    <property type="project" value="UniProtKB-KW"/>
</dbReference>
<evidence type="ECO:0000313" key="2">
    <source>
        <dbReference type="EMBL" id="GCC51755.1"/>
    </source>
</evidence>
<sequence>MVGRFVWYNFSDITDHKIFPSRPLPKSAQPFRFTEAQRNDRIGNVSLTILDSLVEANNSVAFLIIRNDSLLFEKYYQGYEETTTVASFSAAKSYTSALVGAALADGFIKSVDESIVNYLPELKSSKGFDKITIKHLLQMTSGIKANESYYNPFGQAAHLYYGRNLRAYIKRLKVDYEPGTKFAYRSINTQLLGLIVERATGKPLTTYLNERIWTKLQPEYDASWSIDKKKDGLEKAFCCLNAKARDFAKFGRLYLNKGNWNGEQILPAQWIEESTTPEKAQGGASYYKYQWWMTKNGYEANGLHGQYIFVCPEKNLIVVRLGKRGGDVSWGAVFDRLAEKL</sequence>
<dbReference type="AlphaFoldDB" id="A0A401UA43"/>
<evidence type="ECO:0000313" key="3">
    <source>
        <dbReference type="Proteomes" id="UP000288227"/>
    </source>
</evidence>
<dbReference type="PANTHER" id="PTHR43283">
    <property type="entry name" value="BETA-LACTAMASE-RELATED"/>
    <property type="match status" value="1"/>
</dbReference>
<proteinExistence type="predicted"/>
<dbReference type="InterPro" id="IPR001466">
    <property type="entry name" value="Beta-lactam-related"/>
</dbReference>
<dbReference type="Proteomes" id="UP000288227">
    <property type="component" value="Unassembled WGS sequence"/>
</dbReference>
<dbReference type="InterPro" id="IPR012338">
    <property type="entry name" value="Beta-lactam/transpept-like"/>
</dbReference>